<accession>A0A840C1W4</accession>
<evidence type="ECO:0000313" key="3">
    <source>
        <dbReference type="Proteomes" id="UP000577362"/>
    </source>
</evidence>
<comment type="caution">
    <text evidence="2">The sequence shown here is derived from an EMBL/GenBank/DDBJ whole genome shotgun (WGS) entry which is preliminary data.</text>
</comment>
<keyword evidence="1" id="KW-0472">Membrane</keyword>
<dbReference type="RefSeq" id="WP_019401785.1">
    <property type="nucleotide sequence ID" value="NZ_JACIEN010000009.1"/>
</dbReference>
<organism evidence="2 3">
    <name type="scientific">Chelatococcus caeni</name>
    <dbReference type="NCBI Taxonomy" id="1348468"/>
    <lineage>
        <taxon>Bacteria</taxon>
        <taxon>Pseudomonadati</taxon>
        <taxon>Pseudomonadota</taxon>
        <taxon>Alphaproteobacteria</taxon>
        <taxon>Hyphomicrobiales</taxon>
        <taxon>Chelatococcaceae</taxon>
        <taxon>Chelatococcus</taxon>
    </lineage>
</organism>
<name>A0A840C1W4_9HYPH</name>
<dbReference type="EMBL" id="JACIEN010000009">
    <property type="protein sequence ID" value="MBB4019851.1"/>
    <property type="molecule type" value="Genomic_DNA"/>
</dbReference>
<feature type="transmembrane region" description="Helical" evidence="1">
    <location>
        <begin position="38"/>
        <end position="57"/>
    </location>
</feature>
<feature type="transmembrane region" description="Helical" evidence="1">
    <location>
        <begin position="63"/>
        <end position="85"/>
    </location>
</feature>
<dbReference type="AlphaFoldDB" id="A0A840C1W4"/>
<keyword evidence="1" id="KW-1133">Transmembrane helix</keyword>
<reference evidence="2 3" key="1">
    <citation type="submission" date="2020-08" db="EMBL/GenBank/DDBJ databases">
        <title>Genomic Encyclopedia of Type Strains, Phase IV (KMG-IV): sequencing the most valuable type-strain genomes for metagenomic binning, comparative biology and taxonomic classification.</title>
        <authorList>
            <person name="Goeker M."/>
        </authorList>
    </citation>
    <scope>NUCLEOTIDE SEQUENCE [LARGE SCALE GENOMIC DNA]</scope>
    <source>
        <strain evidence="2 3">DSM 103737</strain>
    </source>
</reference>
<dbReference type="Proteomes" id="UP000577362">
    <property type="component" value="Unassembled WGS sequence"/>
</dbReference>
<keyword evidence="3" id="KW-1185">Reference proteome</keyword>
<protein>
    <submittedName>
        <fullName evidence="2">Uncharacterized protein</fullName>
    </submittedName>
</protein>
<sequence>MSKHSPVAAHAERFARHLRRHESLIWAGRSSTCASFRAYARMWVVTLPAALVTYPLAQSGGIAAMPFLVFTALTVCAVPAALIAGRTFYALTQRRALFVIDGFGLSAFTSIDLCHGLRPWIVPESCGTATLFLSRRAGNHRRDRFVDADGNIGFRRIADADAVAFLVRELSGARSDG</sequence>
<keyword evidence="1" id="KW-0812">Transmembrane</keyword>
<evidence type="ECO:0000256" key="1">
    <source>
        <dbReference type="SAM" id="Phobius"/>
    </source>
</evidence>
<proteinExistence type="predicted"/>
<gene>
    <name evidence="2" type="ORF">GGR16_004911</name>
</gene>
<evidence type="ECO:0000313" key="2">
    <source>
        <dbReference type="EMBL" id="MBB4019851.1"/>
    </source>
</evidence>